<accession>M4SZV3</accession>
<evidence type="ECO:0000256" key="1">
    <source>
        <dbReference type="SAM" id="MobiDB-lite"/>
    </source>
</evidence>
<dbReference type="GeneID" id="15312194"/>
<feature type="region of interest" description="Disordered" evidence="1">
    <location>
        <begin position="1"/>
        <end position="26"/>
    </location>
</feature>
<dbReference type="RefSeq" id="YP_007877774.1">
    <property type="nucleotide sequence ID" value="NC_021072.1"/>
</dbReference>
<proteinExistence type="predicted"/>
<gene>
    <name evidence="2" type="ORF">CPRG_00010</name>
</gene>
<name>M4SZV3_9CAUD</name>
<dbReference type="KEGG" id="vg:15312194"/>
<evidence type="ECO:0000313" key="3">
    <source>
        <dbReference type="Proteomes" id="UP000203676"/>
    </source>
</evidence>
<feature type="compositionally biased region" description="Polar residues" evidence="1">
    <location>
        <begin position="12"/>
        <end position="26"/>
    </location>
</feature>
<dbReference type="EMBL" id="HQ634189">
    <property type="protein sequence ID" value="AGH56094.1"/>
    <property type="molecule type" value="Genomic_DNA"/>
</dbReference>
<organism evidence="2 3">
    <name type="scientific">Synechococcus phage Syn30</name>
    <dbReference type="NCBI Taxonomy" id="536474"/>
    <lineage>
        <taxon>Viruses</taxon>
        <taxon>Duplodnaviria</taxon>
        <taxon>Heunggongvirae</taxon>
        <taxon>Uroviricota</taxon>
        <taxon>Caudoviricetes</taxon>
        <taxon>Pantevenvirales</taxon>
        <taxon>Kyanoviridae</taxon>
        <taxon>Leucotheavirus</taxon>
        <taxon>Leucotheavirus syn30</taxon>
    </lineage>
</organism>
<sequence>MTNPENLPPLLENQQRKSMFSSSQKNGTTFREQLDYIKLTTKEITIILWKTFREYISKQRNNNRHSTD</sequence>
<protein>
    <submittedName>
        <fullName evidence="2">Uncharacterized protein</fullName>
    </submittedName>
</protein>
<reference evidence="2 3" key="1">
    <citation type="submission" date="2010-11" db="EMBL/GenBank/DDBJ databases">
        <title>The Genome Sequence of Cyanophage Syn30.</title>
        <authorList>
            <consortium name="The Broad Institute Genome Sequencing Platform"/>
            <person name="Henn M.R."/>
            <person name="Sullivan M.S."/>
            <person name="Osburne M.S."/>
            <person name="Levin J."/>
            <person name="Malboeuf C."/>
            <person name="Casali M."/>
            <person name="Russ C."/>
            <person name="Lennon N."/>
            <person name="Chapman S.B."/>
            <person name="Erlich R."/>
            <person name="Young S.K."/>
            <person name="Yandava C."/>
            <person name="Zeng Q."/>
            <person name="Alvarado L."/>
            <person name="Anderson S."/>
            <person name="Berlin A."/>
            <person name="Chen Z."/>
            <person name="Freedman E."/>
            <person name="Gellesch M."/>
            <person name="Goldberg J."/>
            <person name="Green L."/>
            <person name="Griggs A."/>
            <person name="Gujja S."/>
            <person name="Heilman E.R."/>
            <person name="Heiman D."/>
            <person name="Hollinger A."/>
            <person name="Howarth C."/>
            <person name="Larson L."/>
            <person name="Mehta T."/>
            <person name="Pearson M."/>
            <person name="Roberts A."/>
            <person name="Ryan E."/>
            <person name="Saif S."/>
            <person name="Shea T."/>
            <person name="Shenoy N."/>
            <person name="Sisk P."/>
            <person name="Stolte C."/>
            <person name="Sykes S."/>
            <person name="White J."/>
            <person name="Yu Q."/>
            <person name="Coleman M.L."/>
            <person name="Huang K.H."/>
            <person name="Weigele P.R."/>
            <person name="DeFrancesco A.S."/>
            <person name="Kern S.E."/>
            <person name="Thompson L.R."/>
            <person name="Fu R."/>
            <person name="Hombeck B."/>
            <person name="Chisholm S.W."/>
            <person name="Haas B."/>
            <person name="Nusbaum C."/>
            <person name="Birren B."/>
        </authorList>
    </citation>
    <scope>NUCLEOTIDE SEQUENCE [LARGE SCALE GENOMIC DNA]</scope>
    <source>
        <strain evidence="2 3">Syn30</strain>
    </source>
</reference>
<evidence type="ECO:0000313" key="2">
    <source>
        <dbReference type="EMBL" id="AGH56094.1"/>
    </source>
</evidence>
<keyword evidence="3" id="KW-1185">Reference proteome</keyword>
<dbReference type="Proteomes" id="UP000203676">
    <property type="component" value="Segment"/>
</dbReference>